<reference evidence="2 3" key="1">
    <citation type="submission" date="2021-03" db="EMBL/GenBank/DDBJ databases">
        <title>Sequencing the genomes of 1000 actinobacteria strains.</title>
        <authorList>
            <person name="Klenk H.-P."/>
        </authorList>
    </citation>
    <scope>NUCLEOTIDE SEQUENCE [LARGE SCALE GENOMIC DNA]</scope>
    <source>
        <strain evidence="2 3">DSM 18824</strain>
    </source>
</reference>
<dbReference type="EMBL" id="JAGINT010000002">
    <property type="protein sequence ID" value="MBP2354060.1"/>
    <property type="molecule type" value="Genomic_DNA"/>
</dbReference>
<dbReference type="Gene3D" id="3.40.630.120">
    <property type="match status" value="1"/>
</dbReference>
<dbReference type="Proteomes" id="UP000755585">
    <property type="component" value="Unassembled WGS sequence"/>
</dbReference>
<evidence type="ECO:0000259" key="1">
    <source>
        <dbReference type="Pfam" id="PF18164"/>
    </source>
</evidence>
<evidence type="ECO:0000313" key="3">
    <source>
        <dbReference type="Proteomes" id="UP000755585"/>
    </source>
</evidence>
<comment type="caution">
    <text evidence="2">The sequence shown here is derived from an EMBL/GenBank/DDBJ whole genome shotgun (WGS) entry which is preliminary data.</text>
</comment>
<keyword evidence="3" id="KW-1185">Reference proteome</keyword>
<sequence>MRLGLHLPGPPGPFTEQDLAAVPQDTTLQRAFVEHLRAGRHWHGRTGMLKAWS</sequence>
<evidence type="ECO:0000313" key="2">
    <source>
        <dbReference type="EMBL" id="MBP2354060.1"/>
    </source>
</evidence>
<protein>
    <recommendedName>
        <fullName evidence="1">GNAT-like C-terminal domain-containing protein</fullName>
    </recommendedName>
</protein>
<proteinExistence type="predicted"/>
<name>A0ABS4UQZ9_9ACTN</name>
<gene>
    <name evidence="2" type="ORF">JOF29_005170</name>
</gene>
<dbReference type="Pfam" id="PF18164">
    <property type="entry name" value="GNAT_C"/>
    <property type="match status" value="1"/>
</dbReference>
<organism evidence="2 3">
    <name type="scientific">Kribbella aluminosa</name>
    <dbReference type="NCBI Taxonomy" id="416017"/>
    <lineage>
        <taxon>Bacteria</taxon>
        <taxon>Bacillati</taxon>
        <taxon>Actinomycetota</taxon>
        <taxon>Actinomycetes</taxon>
        <taxon>Propionibacteriales</taxon>
        <taxon>Kribbellaceae</taxon>
        <taxon>Kribbella</taxon>
    </lineage>
</organism>
<accession>A0ABS4UQZ9</accession>
<feature type="domain" description="GNAT-like C-terminal" evidence="1">
    <location>
        <begin position="16"/>
        <end position="49"/>
    </location>
</feature>
<dbReference type="InterPro" id="IPR041644">
    <property type="entry name" value="GNAT_C"/>
</dbReference>